<keyword evidence="1" id="KW-0732">Signal</keyword>
<dbReference type="InterPro" id="IPR030678">
    <property type="entry name" value="Peptide/Ni-bd"/>
</dbReference>
<reference evidence="3 4" key="1">
    <citation type="submission" date="2019-03" db="EMBL/GenBank/DDBJ databases">
        <title>Genomics of glacier-inhabiting Cryobacterium strains.</title>
        <authorList>
            <person name="Liu Q."/>
            <person name="Xin Y.-H."/>
        </authorList>
    </citation>
    <scope>NUCLEOTIDE SEQUENCE [LARGE SCALE GENOMIC DNA]</scope>
    <source>
        <strain evidence="3 4">Sr54</strain>
    </source>
</reference>
<protein>
    <submittedName>
        <fullName evidence="3">ABC transporter family substrate-binding protein</fullName>
    </submittedName>
</protein>
<accession>A0A4R9BTG0</accession>
<evidence type="ECO:0000313" key="3">
    <source>
        <dbReference type="EMBL" id="TFD90365.1"/>
    </source>
</evidence>
<dbReference type="Gene3D" id="3.10.105.10">
    <property type="entry name" value="Dipeptide-binding Protein, Domain 3"/>
    <property type="match status" value="1"/>
</dbReference>
<evidence type="ECO:0000259" key="2">
    <source>
        <dbReference type="Pfam" id="PF00496"/>
    </source>
</evidence>
<feature type="signal peptide" evidence="1">
    <location>
        <begin position="1"/>
        <end position="25"/>
    </location>
</feature>
<evidence type="ECO:0000313" key="4">
    <source>
        <dbReference type="Proteomes" id="UP000297626"/>
    </source>
</evidence>
<comment type="caution">
    <text evidence="3">The sequence shown here is derived from an EMBL/GenBank/DDBJ whole genome shotgun (WGS) entry which is preliminary data.</text>
</comment>
<sequence>MRFRRIGAALATVGAAALVLSGCSAPTAESGLDEGTSVDVAWNQPFFSYNGLTSFGNATANNNITYMTNDWFNYYDNTPELKQNESYGSYEMVSEDPLTVKYTLADDVKWSDGTAVDASDLLLSWAANSRSLDTPDFVPDDFTDPDTGEFTDAFPKDVVYFDSGAQADSGLGLVRDVPEISDDNRSMTLVYSSPYVDWELALYAPLPAHVVAKNALGLDDNEEAKAALVTAIQDNDAASLAKISSFWNSGFNFTELPDDPELYVGTGPYTISAFVADQYITMTANPEYTGQNTPTIEEVTVRFITDPLAAVQALENGDVDVISPQSTSDLVTALDAIENVTVLKGEEGTYEHLDLQFDQGKSGVFNDPLLREAFMKIVPRQEILDKLIKPIVGDEAILRGSQLFVPGSEGYDDSLDGNGSADYAEVDVEGAKALIAQSGATNLDVTILYASTNPRRVNEFALIQTSAALAGFNVIDGGNPEWGGILGTPGAYDASFYAWQSTSLGVTDSGPTFETGGINNHNFFSNADTDAAIKKLNLEFDPAKQIELKQEIDKILWENFYGVTLFQFPGVTAFNDSVTGIDPSILAPTIFWNIWDWKLAS</sequence>
<proteinExistence type="predicted"/>
<dbReference type="PROSITE" id="PS51257">
    <property type="entry name" value="PROKAR_LIPOPROTEIN"/>
    <property type="match status" value="1"/>
</dbReference>
<dbReference type="Proteomes" id="UP000297626">
    <property type="component" value="Unassembled WGS sequence"/>
</dbReference>
<dbReference type="CDD" id="cd08501">
    <property type="entry name" value="PBP2_Lpqw"/>
    <property type="match status" value="1"/>
</dbReference>
<dbReference type="InterPro" id="IPR039424">
    <property type="entry name" value="SBP_5"/>
</dbReference>
<feature type="chain" id="PRO_5020274413" evidence="1">
    <location>
        <begin position="26"/>
        <end position="601"/>
    </location>
</feature>
<feature type="domain" description="Solute-binding protein family 5" evidence="2">
    <location>
        <begin position="93"/>
        <end position="499"/>
    </location>
</feature>
<dbReference type="Pfam" id="PF00496">
    <property type="entry name" value="SBP_bac_5"/>
    <property type="match status" value="1"/>
</dbReference>
<keyword evidence="4" id="KW-1185">Reference proteome</keyword>
<dbReference type="GO" id="GO:1904680">
    <property type="term" value="F:peptide transmembrane transporter activity"/>
    <property type="evidence" value="ECO:0007669"/>
    <property type="project" value="TreeGrafter"/>
</dbReference>
<dbReference type="Gene3D" id="3.40.190.10">
    <property type="entry name" value="Periplasmic binding protein-like II"/>
    <property type="match status" value="1"/>
</dbReference>
<dbReference type="PANTHER" id="PTHR30290">
    <property type="entry name" value="PERIPLASMIC BINDING COMPONENT OF ABC TRANSPORTER"/>
    <property type="match status" value="1"/>
</dbReference>
<dbReference type="GO" id="GO:0042597">
    <property type="term" value="C:periplasmic space"/>
    <property type="evidence" value="ECO:0007669"/>
    <property type="project" value="UniProtKB-ARBA"/>
</dbReference>
<dbReference type="RefSeq" id="WP_134527085.1">
    <property type="nucleotide sequence ID" value="NZ_SOHN01000007.1"/>
</dbReference>
<organism evidence="3 4">
    <name type="scientific">Cryobacterium serini</name>
    <dbReference type="NCBI Taxonomy" id="1259201"/>
    <lineage>
        <taxon>Bacteria</taxon>
        <taxon>Bacillati</taxon>
        <taxon>Actinomycetota</taxon>
        <taxon>Actinomycetes</taxon>
        <taxon>Micrococcales</taxon>
        <taxon>Microbacteriaceae</taxon>
        <taxon>Cryobacterium</taxon>
    </lineage>
</organism>
<evidence type="ECO:0000256" key="1">
    <source>
        <dbReference type="SAM" id="SignalP"/>
    </source>
</evidence>
<dbReference type="InterPro" id="IPR000914">
    <property type="entry name" value="SBP_5_dom"/>
</dbReference>
<dbReference type="EMBL" id="SOHN01000007">
    <property type="protein sequence ID" value="TFD90365.1"/>
    <property type="molecule type" value="Genomic_DNA"/>
</dbReference>
<dbReference type="GO" id="GO:0043190">
    <property type="term" value="C:ATP-binding cassette (ABC) transporter complex"/>
    <property type="evidence" value="ECO:0007669"/>
    <property type="project" value="InterPro"/>
</dbReference>
<dbReference type="AlphaFoldDB" id="A0A4R9BTG0"/>
<dbReference type="PIRSF" id="PIRSF002741">
    <property type="entry name" value="MppA"/>
    <property type="match status" value="1"/>
</dbReference>
<dbReference type="GO" id="GO:0015833">
    <property type="term" value="P:peptide transport"/>
    <property type="evidence" value="ECO:0007669"/>
    <property type="project" value="TreeGrafter"/>
</dbReference>
<gene>
    <name evidence="3" type="ORF">E3T51_02420</name>
</gene>
<dbReference type="SUPFAM" id="SSF53850">
    <property type="entry name" value="Periplasmic binding protein-like II"/>
    <property type="match status" value="1"/>
</dbReference>
<name>A0A4R9BTG0_9MICO</name>